<feature type="non-terminal residue" evidence="1">
    <location>
        <position position="212"/>
    </location>
</feature>
<keyword evidence="2" id="KW-1185">Reference proteome</keyword>
<sequence length="212" mass="22570">MNAAEGLPPSPSPSTAPGAPTFYQAYARLVLAVDALRPLPDYARALYLDPLTREVKAASIAYRAASAQDEQPLACPPLLIDATAVMQSAWNNRDPREAAVVVSRALPSLPESEPPMWLTDLGPDRWWESLASPSVPPTPTQPQPAPAPPLPMHIPESDYAPPRGAKRKERAEDDDEAEAEAGADDGAGDAPRKLKGKTLVITPEMLAAGLND</sequence>
<evidence type="ECO:0000313" key="1">
    <source>
        <dbReference type="EMBL" id="KAI0027186.1"/>
    </source>
</evidence>
<dbReference type="EMBL" id="MU273973">
    <property type="protein sequence ID" value="KAI0027186.1"/>
    <property type="molecule type" value="Genomic_DNA"/>
</dbReference>
<name>A0ACB8Q706_9AGAM</name>
<reference evidence="1" key="2">
    <citation type="journal article" date="2022" name="New Phytol.">
        <title>Evolutionary transition to the ectomycorrhizal habit in the genomes of a hyperdiverse lineage of mushroom-forming fungi.</title>
        <authorList>
            <person name="Looney B."/>
            <person name="Miyauchi S."/>
            <person name="Morin E."/>
            <person name="Drula E."/>
            <person name="Courty P.E."/>
            <person name="Kohler A."/>
            <person name="Kuo A."/>
            <person name="LaButti K."/>
            <person name="Pangilinan J."/>
            <person name="Lipzen A."/>
            <person name="Riley R."/>
            <person name="Andreopoulos W."/>
            <person name="He G."/>
            <person name="Johnson J."/>
            <person name="Nolan M."/>
            <person name="Tritt A."/>
            <person name="Barry K.W."/>
            <person name="Grigoriev I.V."/>
            <person name="Nagy L.G."/>
            <person name="Hibbett D."/>
            <person name="Henrissat B."/>
            <person name="Matheny P.B."/>
            <person name="Labbe J."/>
            <person name="Martin F.M."/>
        </authorList>
    </citation>
    <scope>NUCLEOTIDE SEQUENCE</scope>
    <source>
        <strain evidence="1">EC-137</strain>
    </source>
</reference>
<comment type="caution">
    <text evidence="1">The sequence shown here is derived from an EMBL/GenBank/DDBJ whole genome shotgun (WGS) entry which is preliminary data.</text>
</comment>
<reference evidence="1" key="1">
    <citation type="submission" date="2021-02" db="EMBL/GenBank/DDBJ databases">
        <authorList>
            <consortium name="DOE Joint Genome Institute"/>
            <person name="Ahrendt S."/>
            <person name="Looney B.P."/>
            <person name="Miyauchi S."/>
            <person name="Morin E."/>
            <person name="Drula E."/>
            <person name="Courty P.E."/>
            <person name="Chicoki N."/>
            <person name="Fauchery L."/>
            <person name="Kohler A."/>
            <person name="Kuo A."/>
            <person name="Labutti K."/>
            <person name="Pangilinan J."/>
            <person name="Lipzen A."/>
            <person name="Riley R."/>
            <person name="Andreopoulos W."/>
            <person name="He G."/>
            <person name="Johnson J."/>
            <person name="Barry K.W."/>
            <person name="Grigoriev I.V."/>
            <person name="Nagy L."/>
            <person name="Hibbett D."/>
            <person name="Henrissat B."/>
            <person name="Matheny P.B."/>
            <person name="Labbe J."/>
            <person name="Martin F."/>
        </authorList>
    </citation>
    <scope>NUCLEOTIDE SEQUENCE</scope>
    <source>
        <strain evidence="1">EC-137</strain>
    </source>
</reference>
<dbReference type="Proteomes" id="UP000814128">
    <property type="component" value="Unassembled WGS sequence"/>
</dbReference>
<evidence type="ECO:0000313" key="2">
    <source>
        <dbReference type="Proteomes" id="UP000814128"/>
    </source>
</evidence>
<proteinExistence type="predicted"/>
<accession>A0ACB8Q706</accession>
<gene>
    <name evidence="1" type="ORF">K488DRAFT_74747</name>
</gene>
<protein>
    <submittedName>
        <fullName evidence="1">Uncharacterized protein</fullName>
    </submittedName>
</protein>
<organism evidence="1 2">
    <name type="scientific">Vararia minispora EC-137</name>
    <dbReference type="NCBI Taxonomy" id="1314806"/>
    <lineage>
        <taxon>Eukaryota</taxon>
        <taxon>Fungi</taxon>
        <taxon>Dikarya</taxon>
        <taxon>Basidiomycota</taxon>
        <taxon>Agaricomycotina</taxon>
        <taxon>Agaricomycetes</taxon>
        <taxon>Russulales</taxon>
        <taxon>Lachnocladiaceae</taxon>
        <taxon>Vararia</taxon>
    </lineage>
</organism>